<reference evidence="1 2" key="1">
    <citation type="submission" date="2024-09" db="EMBL/GenBank/DDBJ databases">
        <title>The Natural Products Discovery Center: Release of the First 8490 Sequenced Strains for Exploring Actinobacteria Biosynthetic Diversity.</title>
        <authorList>
            <person name="Kalkreuter E."/>
            <person name="Kautsar S.A."/>
            <person name="Yang D."/>
            <person name="Bader C.D."/>
            <person name="Teijaro C.N."/>
            <person name="Fluegel L."/>
            <person name="Davis C.M."/>
            <person name="Simpson J.R."/>
            <person name="Lauterbach L."/>
            <person name="Steele A.D."/>
            <person name="Gui C."/>
            <person name="Meng S."/>
            <person name="Li G."/>
            <person name="Viehrig K."/>
            <person name="Ye F."/>
            <person name="Su P."/>
            <person name="Kiefer A.F."/>
            <person name="Nichols A."/>
            <person name="Cepeda A.J."/>
            <person name="Yan W."/>
            <person name="Fan B."/>
            <person name="Jiang Y."/>
            <person name="Adhikari A."/>
            <person name="Zheng C.-J."/>
            <person name="Schuster L."/>
            <person name="Cowan T.M."/>
            <person name="Smanski M.J."/>
            <person name="Chevrette M.G."/>
            <person name="De Carvalho L.P.S."/>
            <person name="Shen B."/>
        </authorList>
    </citation>
    <scope>NUCLEOTIDE SEQUENCE [LARGE SCALE GENOMIC DNA]</scope>
    <source>
        <strain evidence="1 2">NPDC056472</strain>
    </source>
</reference>
<dbReference type="NCBIfam" id="TIGR01907">
    <property type="entry name" value="casE_Cse3"/>
    <property type="match status" value="1"/>
</dbReference>
<dbReference type="RefSeq" id="WP_386255073.1">
    <property type="nucleotide sequence ID" value="NZ_JBHTRV010000050.1"/>
</dbReference>
<protein>
    <submittedName>
        <fullName evidence="1">Type I-E CRISPR-associated protein Cas6/Cse3/CasE</fullName>
    </submittedName>
</protein>
<dbReference type="Proteomes" id="UP001600424">
    <property type="component" value="Unassembled WGS sequence"/>
</dbReference>
<gene>
    <name evidence="1" type="primary">cas6e</name>
    <name evidence="1" type="ORF">ACFQ63_37585</name>
</gene>
<dbReference type="EMBL" id="JBHTRV010000050">
    <property type="protein sequence ID" value="MFE5985396.1"/>
    <property type="molecule type" value="Genomic_DNA"/>
</dbReference>
<name>A0ABW6J6M7_STRWE</name>
<dbReference type="Gene3D" id="3.30.70.1200">
    <property type="entry name" value="Crispr-associated protein, domain 1"/>
    <property type="match status" value="1"/>
</dbReference>
<evidence type="ECO:0000313" key="1">
    <source>
        <dbReference type="EMBL" id="MFE5985396.1"/>
    </source>
</evidence>
<accession>A0ABW6J6M7</accession>
<organism evidence="1 2">
    <name type="scientific">Streptomyces wedmorensis</name>
    <dbReference type="NCBI Taxonomy" id="43759"/>
    <lineage>
        <taxon>Bacteria</taxon>
        <taxon>Bacillati</taxon>
        <taxon>Actinomycetota</taxon>
        <taxon>Actinomycetes</taxon>
        <taxon>Kitasatosporales</taxon>
        <taxon>Streptomycetaceae</taxon>
        <taxon>Streptomyces</taxon>
    </lineage>
</organism>
<dbReference type="Pfam" id="PF08798">
    <property type="entry name" value="CRISPR_assoc"/>
    <property type="match status" value="1"/>
</dbReference>
<comment type="caution">
    <text evidence="1">The sequence shown here is derived from an EMBL/GenBank/DDBJ whole genome shotgun (WGS) entry which is preliminary data.</text>
</comment>
<proteinExistence type="predicted"/>
<keyword evidence="2" id="KW-1185">Reference proteome</keyword>
<dbReference type="InterPro" id="IPR010179">
    <property type="entry name" value="CRISPR-assoc_prot_Cse3"/>
</dbReference>
<sequence>MTTSTGTSQLALAQIQLNPASRAVHRDLADPGNMHRTVMNLIDRDRDNPTARRDANLLYRTERNPAGAALLVQATVPLHPDRLPDDYALTCAQRDATPVLHWITVGRTLRYRIHGNPDTCVRDPKALQKEADRRAESAVKAGKSYAEATKIRDEFLERVARNAAKRRGITLPATSDNINAWWTRTAEANGLHLELVIDSPLPRINATRSSGRAVTLGATAFDGIATIADPDAVRAAVTNGIGKGRAYGLGLLSLAPHTG</sequence>
<evidence type="ECO:0000313" key="2">
    <source>
        <dbReference type="Proteomes" id="UP001600424"/>
    </source>
</evidence>
<dbReference type="SMART" id="SM01101">
    <property type="entry name" value="CRISPR_assoc"/>
    <property type="match status" value="1"/>
</dbReference>
<dbReference type="SUPFAM" id="SSF117987">
    <property type="entry name" value="CRISPR-associated protein"/>
    <property type="match status" value="2"/>
</dbReference>
<dbReference type="Gene3D" id="3.30.70.1210">
    <property type="entry name" value="Crispr-associated protein, domain 2"/>
    <property type="match status" value="1"/>
</dbReference>
<dbReference type="CDD" id="cd09727">
    <property type="entry name" value="Cas6_I-E"/>
    <property type="match status" value="1"/>
</dbReference>